<accession>A0AA88PEQ1</accession>
<dbReference type="AlphaFoldDB" id="A0AA88PEQ1"/>
<evidence type="ECO:0000313" key="1">
    <source>
        <dbReference type="EMBL" id="KAK2878959.1"/>
    </source>
</evidence>
<organism evidence="1 2">
    <name type="scientific">Cirrhinus molitorella</name>
    <name type="common">mud carp</name>
    <dbReference type="NCBI Taxonomy" id="172907"/>
    <lineage>
        <taxon>Eukaryota</taxon>
        <taxon>Metazoa</taxon>
        <taxon>Chordata</taxon>
        <taxon>Craniata</taxon>
        <taxon>Vertebrata</taxon>
        <taxon>Euteleostomi</taxon>
        <taxon>Actinopterygii</taxon>
        <taxon>Neopterygii</taxon>
        <taxon>Teleostei</taxon>
        <taxon>Ostariophysi</taxon>
        <taxon>Cypriniformes</taxon>
        <taxon>Cyprinidae</taxon>
        <taxon>Labeoninae</taxon>
        <taxon>Labeonini</taxon>
        <taxon>Cirrhinus</taxon>
    </lineage>
</organism>
<proteinExistence type="predicted"/>
<dbReference type="EMBL" id="JAUYZG010000019">
    <property type="protein sequence ID" value="KAK2878959.1"/>
    <property type="molecule type" value="Genomic_DNA"/>
</dbReference>
<protein>
    <submittedName>
        <fullName evidence="1">Uncharacterized protein</fullName>
    </submittedName>
</protein>
<dbReference type="Proteomes" id="UP001187343">
    <property type="component" value="Unassembled WGS sequence"/>
</dbReference>
<comment type="caution">
    <text evidence="1">The sequence shown here is derived from an EMBL/GenBank/DDBJ whole genome shotgun (WGS) entry which is preliminary data.</text>
</comment>
<name>A0AA88PEQ1_9TELE</name>
<sequence>MFCNHRVNCRYPVSAPTAANALDLSLGVHLKNLRESWSQWSEGEEERKPFHQQPTLLPLSNQLRVRWGIRPDSPGASESYNLLRLNNTISPS</sequence>
<keyword evidence="2" id="KW-1185">Reference proteome</keyword>
<gene>
    <name evidence="1" type="ORF">Q8A67_019750</name>
</gene>
<reference evidence="1" key="1">
    <citation type="submission" date="2023-08" db="EMBL/GenBank/DDBJ databases">
        <title>Chromosome-level Genome Assembly of mud carp (Cirrhinus molitorella).</title>
        <authorList>
            <person name="Liu H."/>
        </authorList>
    </citation>
    <scope>NUCLEOTIDE SEQUENCE</scope>
    <source>
        <strain evidence="1">Prfri</strain>
        <tissue evidence="1">Muscle</tissue>
    </source>
</reference>
<evidence type="ECO:0000313" key="2">
    <source>
        <dbReference type="Proteomes" id="UP001187343"/>
    </source>
</evidence>